<comment type="catalytic activity">
    <reaction evidence="8">
        <text>2 R'C(R)SH + O2 = R'C(R)S-S(R)CR' + H2O2</text>
        <dbReference type="Rhea" id="RHEA:17357"/>
        <dbReference type="ChEBI" id="CHEBI:15379"/>
        <dbReference type="ChEBI" id="CHEBI:16240"/>
        <dbReference type="ChEBI" id="CHEBI:16520"/>
        <dbReference type="ChEBI" id="CHEBI:17412"/>
        <dbReference type="EC" id="1.8.3.2"/>
    </reaction>
</comment>
<evidence type="ECO:0000256" key="3">
    <source>
        <dbReference type="ARBA" id="ARBA00022630"/>
    </source>
</evidence>
<dbReference type="AlphaFoldDB" id="A0A166CRI7"/>
<dbReference type="PANTHER" id="PTHR12645:SF0">
    <property type="entry name" value="FAD-LINKED SULFHYDRYL OXIDASE ALR"/>
    <property type="match status" value="1"/>
</dbReference>
<keyword evidence="5 8" id="KW-0560">Oxidoreductase</keyword>
<accession>A0A166CRI7</accession>
<dbReference type="Gene3D" id="1.20.120.310">
    <property type="entry name" value="ERV/ALR sulfhydryl oxidase domain"/>
    <property type="match status" value="1"/>
</dbReference>
<protein>
    <recommendedName>
        <fullName evidence="8">Sulfhydryl oxidase</fullName>
        <ecNumber evidence="8">1.8.3.2</ecNumber>
    </recommendedName>
</protein>
<dbReference type="EMBL" id="KV428077">
    <property type="protein sequence ID" value="KZT37737.1"/>
    <property type="molecule type" value="Genomic_DNA"/>
</dbReference>
<organism evidence="10 11">
    <name type="scientific">Sistotremastrum suecicum HHB10207 ss-3</name>
    <dbReference type="NCBI Taxonomy" id="1314776"/>
    <lineage>
        <taxon>Eukaryota</taxon>
        <taxon>Fungi</taxon>
        <taxon>Dikarya</taxon>
        <taxon>Basidiomycota</taxon>
        <taxon>Agaricomycotina</taxon>
        <taxon>Agaricomycetes</taxon>
        <taxon>Sistotremastrales</taxon>
        <taxon>Sistotremastraceae</taxon>
        <taxon>Sistotremastrum</taxon>
    </lineage>
</organism>
<proteinExistence type="predicted"/>
<evidence type="ECO:0000256" key="7">
    <source>
        <dbReference type="ARBA" id="ARBA00023157"/>
    </source>
</evidence>
<dbReference type="InterPro" id="IPR036774">
    <property type="entry name" value="ERV/ALR_sulphydryl_oxid_sf"/>
</dbReference>
<keyword evidence="4 8" id="KW-0274">FAD</keyword>
<evidence type="ECO:0000256" key="2">
    <source>
        <dbReference type="ARBA" id="ARBA00004569"/>
    </source>
</evidence>
<sequence>MSEPDKVKIQASPKVPPSVVLGPDGKLCKPCMAFSDFAKQGRKAKSATSAFAAMAGGTAAATASSSQQDRSNCPADIEQLGRATWTFLHTAAAYYPAKPSPAHRTHMFSMLSALPSLYPCHHCAEHLGSHMKTKPPVVGSREEVMNWLCETHNEVNERLGKDTFPCTTEKLDERWKDGPKDGRCD</sequence>
<dbReference type="EC" id="1.8.3.2" evidence="8"/>
<gene>
    <name evidence="10" type="ORF">SISSUDRAFT_1022433</name>
</gene>
<keyword evidence="6" id="KW-0496">Mitochondrion</keyword>
<keyword evidence="3 8" id="KW-0285">Flavoprotein</keyword>
<reference evidence="10 11" key="1">
    <citation type="journal article" date="2016" name="Mol. Biol. Evol.">
        <title>Comparative Genomics of Early-Diverging Mushroom-Forming Fungi Provides Insights into the Origins of Lignocellulose Decay Capabilities.</title>
        <authorList>
            <person name="Nagy L.G."/>
            <person name="Riley R."/>
            <person name="Tritt A."/>
            <person name="Adam C."/>
            <person name="Daum C."/>
            <person name="Floudas D."/>
            <person name="Sun H."/>
            <person name="Yadav J.S."/>
            <person name="Pangilinan J."/>
            <person name="Larsson K.H."/>
            <person name="Matsuura K."/>
            <person name="Barry K."/>
            <person name="Labutti K."/>
            <person name="Kuo R."/>
            <person name="Ohm R.A."/>
            <person name="Bhattacharya S.S."/>
            <person name="Shirouzu T."/>
            <person name="Yoshinaga Y."/>
            <person name="Martin F.M."/>
            <person name="Grigoriev I.V."/>
            <person name="Hibbett D.S."/>
        </authorList>
    </citation>
    <scope>NUCLEOTIDE SEQUENCE [LARGE SCALE GENOMIC DNA]</scope>
    <source>
        <strain evidence="10 11">HHB10207 ss-3</strain>
    </source>
</reference>
<evidence type="ECO:0000256" key="8">
    <source>
        <dbReference type="RuleBase" id="RU371123"/>
    </source>
</evidence>
<dbReference type="GO" id="GO:0016971">
    <property type="term" value="F:flavin-dependent sulfhydryl oxidase activity"/>
    <property type="evidence" value="ECO:0007669"/>
    <property type="project" value="InterPro"/>
</dbReference>
<dbReference type="InterPro" id="IPR039799">
    <property type="entry name" value="ALR/ERV"/>
</dbReference>
<dbReference type="GO" id="GO:0050660">
    <property type="term" value="F:flavin adenine dinucleotide binding"/>
    <property type="evidence" value="ECO:0007669"/>
    <property type="project" value="TreeGrafter"/>
</dbReference>
<dbReference type="STRING" id="1314776.A0A166CRI7"/>
<feature type="domain" description="ERV/ALR sulfhydryl oxidase" evidence="9">
    <location>
        <begin position="73"/>
        <end position="175"/>
    </location>
</feature>
<dbReference type="GO" id="GO:0005758">
    <property type="term" value="C:mitochondrial intermembrane space"/>
    <property type="evidence" value="ECO:0007669"/>
    <property type="project" value="UniProtKB-SubCell"/>
</dbReference>
<name>A0A166CRI7_9AGAM</name>
<evidence type="ECO:0000256" key="4">
    <source>
        <dbReference type="ARBA" id="ARBA00022827"/>
    </source>
</evidence>
<evidence type="ECO:0000313" key="11">
    <source>
        <dbReference type="Proteomes" id="UP000076798"/>
    </source>
</evidence>
<evidence type="ECO:0000256" key="1">
    <source>
        <dbReference type="ARBA" id="ARBA00001974"/>
    </source>
</evidence>
<dbReference type="FunFam" id="1.20.120.310:FF:000003">
    <property type="entry name" value="Sulfhydryl oxidase"/>
    <property type="match status" value="1"/>
</dbReference>
<dbReference type="Pfam" id="PF04777">
    <property type="entry name" value="Evr1_Alr"/>
    <property type="match status" value="1"/>
</dbReference>
<evidence type="ECO:0000256" key="6">
    <source>
        <dbReference type="ARBA" id="ARBA00023128"/>
    </source>
</evidence>
<comment type="subcellular location">
    <subcellularLocation>
        <location evidence="2">Mitochondrion intermembrane space</location>
    </subcellularLocation>
</comment>
<dbReference type="InterPro" id="IPR017905">
    <property type="entry name" value="ERV/ALR_sulphydryl_oxidase"/>
</dbReference>
<dbReference type="PANTHER" id="PTHR12645">
    <property type="entry name" value="ALR/ERV"/>
    <property type="match status" value="1"/>
</dbReference>
<dbReference type="OrthoDB" id="17199at2759"/>
<dbReference type="Proteomes" id="UP000076798">
    <property type="component" value="Unassembled WGS sequence"/>
</dbReference>
<dbReference type="SUPFAM" id="SSF69000">
    <property type="entry name" value="FAD-dependent thiol oxidase"/>
    <property type="match status" value="1"/>
</dbReference>
<dbReference type="PROSITE" id="PS51324">
    <property type="entry name" value="ERV_ALR"/>
    <property type="match status" value="1"/>
</dbReference>
<evidence type="ECO:0000259" key="9">
    <source>
        <dbReference type="PROSITE" id="PS51324"/>
    </source>
</evidence>
<evidence type="ECO:0000313" key="10">
    <source>
        <dbReference type="EMBL" id="KZT37737.1"/>
    </source>
</evidence>
<evidence type="ECO:0000256" key="5">
    <source>
        <dbReference type="ARBA" id="ARBA00023002"/>
    </source>
</evidence>
<comment type="cofactor">
    <cofactor evidence="1 8">
        <name>FAD</name>
        <dbReference type="ChEBI" id="CHEBI:57692"/>
    </cofactor>
</comment>
<keyword evidence="11" id="KW-1185">Reference proteome</keyword>
<keyword evidence="7" id="KW-1015">Disulfide bond</keyword>